<evidence type="ECO:0000256" key="1">
    <source>
        <dbReference type="ARBA" id="ARBA00004123"/>
    </source>
</evidence>
<reference evidence="7" key="1">
    <citation type="submission" date="2023-10" db="EMBL/GenBank/DDBJ databases">
        <title>Chromosome-level genome of the transformable northern wattle, Acacia crassicarpa.</title>
        <authorList>
            <person name="Massaro I."/>
            <person name="Sinha N.R."/>
            <person name="Poethig S."/>
            <person name="Leichty A.R."/>
        </authorList>
    </citation>
    <scope>NUCLEOTIDE SEQUENCE</scope>
    <source>
        <strain evidence="7">Acra3RX</strain>
        <tissue evidence="7">Leaf</tissue>
    </source>
</reference>
<dbReference type="GO" id="GO:0006355">
    <property type="term" value="P:regulation of DNA-templated transcription"/>
    <property type="evidence" value="ECO:0007669"/>
    <property type="project" value="InterPro"/>
</dbReference>
<keyword evidence="3" id="KW-0238">DNA-binding</keyword>
<dbReference type="EMBL" id="JAWXYG010000006">
    <property type="protein sequence ID" value="KAK4268966.1"/>
    <property type="molecule type" value="Genomic_DNA"/>
</dbReference>
<keyword evidence="5" id="KW-0539">Nucleus</keyword>
<evidence type="ECO:0000313" key="7">
    <source>
        <dbReference type="EMBL" id="KAK4268966.1"/>
    </source>
</evidence>
<evidence type="ECO:0000256" key="3">
    <source>
        <dbReference type="ARBA" id="ARBA00023125"/>
    </source>
</evidence>
<evidence type="ECO:0000259" key="6">
    <source>
        <dbReference type="PROSITE" id="PS51005"/>
    </source>
</evidence>
<gene>
    <name evidence="7" type="ORF">QN277_022184</name>
</gene>
<name>A0AAE1JH93_9FABA</name>
<comment type="subcellular location">
    <subcellularLocation>
        <location evidence="1">Nucleus</location>
    </subcellularLocation>
</comment>
<keyword evidence="8" id="KW-1185">Reference proteome</keyword>
<protein>
    <recommendedName>
        <fullName evidence="6">NAC domain-containing protein</fullName>
    </recommendedName>
</protein>
<dbReference type="GO" id="GO:0003677">
    <property type="term" value="F:DNA binding"/>
    <property type="evidence" value="ECO:0007669"/>
    <property type="project" value="UniProtKB-KW"/>
</dbReference>
<dbReference type="Proteomes" id="UP001293593">
    <property type="component" value="Unassembled WGS sequence"/>
</dbReference>
<dbReference type="InterPro" id="IPR036093">
    <property type="entry name" value="NAC_dom_sf"/>
</dbReference>
<dbReference type="SUPFAM" id="SSF101941">
    <property type="entry name" value="NAC domain"/>
    <property type="match status" value="1"/>
</dbReference>
<accession>A0AAE1JH93</accession>
<comment type="caution">
    <text evidence="7">The sequence shown here is derived from an EMBL/GenBank/DDBJ whole genome shotgun (WGS) entry which is preliminary data.</text>
</comment>
<dbReference type="GO" id="GO:0005634">
    <property type="term" value="C:nucleus"/>
    <property type="evidence" value="ECO:0007669"/>
    <property type="project" value="UniProtKB-SubCell"/>
</dbReference>
<proteinExistence type="predicted"/>
<dbReference type="PROSITE" id="PS51005">
    <property type="entry name" value="NAC"/>
    <property type="match status" value="1"/>
</dbReference>
<sequence length="293" mass="34341">MADPTTMQRRVPVGYRFCPTEEELVAYYLHPKLMAPDPSIYHTIPEIDVCKYEPWELPALTASAFPEMEQDDSECYFFSRCDYKYSNSTRFNRTTPLGFWKVTGKARPIKHRDTNKVIGIKKNLVYYEGRVPHGIRSNWVIHEYHDDLFPPEQRTYVVCKLMKKDEKKTKEKPNDFEHESIGHEMGSHNHTDFEYENPANFSILSKEHYLSNMNSTVQTPFHPEVMDSVIHTYQPNEAINSKTWTSLQPDEECQPNEDIDSMIQSFYAPNEVLQPELNSIMDPPLGFGYEEFY</sequence>
<evidence type="ECO:0000256" key="2">
    <source>
        <dbReference type="ARBA" id="ARBA00023015"/>
    </source>
</evidence>
<dbReference type="PANTHER" id="PTHR31989">
    <property type="entry name" value="NAC DOMAIN-CONTAINING PROTEIN 82-RELATED"/>
    <property type="match status" value="1"/>
</dbReference>
<keyword evidence="2" id="KW-0805">Transcription regulation</keyword>
<dbReference type="InterPro" id="IPR003441">
    <property type="entry name" value="NAC-dom"/>
</dbReference>
<evidence type="ECO:0000313" key="8">
    <source>
        <dbReference type="Proteomes" id="UP001293593"/>
    </source>
</evidence>
<organism evidence="7 8">
    <name type="scientific">Acacia crassicarpa</name>
    <name type="common">northern wattle</name>
    <dbReference type="NCBI Taxonomy" id="499986"/>
    <lineage>
        <taxon>Eukaryota</taxon>
        <taxon>Viridiplantae</taxon>
        <taxon>Streptophyta</taxon>
        <taxon>Embryophyta</taxon>
        <taxon>Tracheophyta</taxon>
        <taxon>Spermatophyta</taxon>
        <taxon>Magnoliopsida</taxon>
        <taxon>eudicotyledons</taxon>
        <taxon>Gunneridae</taxon>
        <taxon>Pentapetalae</taxon>
        <taxon>rosids</taxon>
        <taxon>fabids</taxon>
        <taxon>Fabales</taxon>
        <taxon>Fabaceae</taxon>
        <taxon>Caesalpinioideae</taxon>
        <taxon>mimosoid clade</taxon>
        <taxon>Acacieae</taxon>
        <taxon>Acacia</taxon>
    </lineage>
</organism>
<keyword evidence="4" id="KW-0804">Transcription</keyword>
<dbReference type="Pfam" id="PF02365">
    <property type="entry name" value="NAM"/>
    <property type="match status" value="1"/>
</dbReference>
<dbReference type="AlphaFoldDB" id="A0AAE1JH93"/>
<evidence type="ECO:0000256" key="5">
    <source>
        <dbReference type="ARBA" id="ARBA00023242"/>
    </source>
</evidence>
<dbReference type="Gene3D" id="2.170.150.80">
    <property type="entry name" value="NAC domain"/>
    <property type="match status" value="1"/>
</dbReference>
<evidence type="ECO:0000256" key="4">
    <source>
        <dbReference type="ARBA" id="ARBA00023163"/>
    </source>
</evidence>
<feature type="domain" description="NAC" evidence="6">
    <location>
        <begin position="11"/>
        <end position="164"/>
    </location>
</feature>